<dbReference type="CDD" id="cd18432">
    <property type="entry name" value="BRCT_PAXIP1_rpt6_like"/>
    <property type="match status" value="1"/>
</dbReference>
<feature type="compositionally biased region" description="Acidic residues" evidence="1">
    <location>
        <begin position="1080"/>
        <end position="1089"/>
    </location>
</feature>
<dbReference type="CDD" id="cd18436">
    <property type="entry name" value="BRCT_BRC1_like_rpt2"/>
    <property type="match status" value="1"/>
</dbReference>
<dbReference type="STRING" id="650164.K5WLU5"/>
<feature type="compositionally biased region" description="Basic and acidic residues" evidence="1">
    <location>
        <begin position="695"/>
        <end position="714"/>
    </location>
</feature>
<feature type="domain" description="BRCT" evidence="2">
    <location>
        <begin position="1131"/>
        <end position="1194"/>
    </location>
</feature>
<feature type="region of interest" description="Disordered" evidence="1">
    <location>
        <begin position="576"/>
        <end position="849"/>
    </location>
</feature>
<dbReference type="InterPro" id="IPR001357">
    <property type="entry name" value="BRCT_dom"/>
</dbReference>
<proteinExistence type="predicted"/>
<feature type="region of interest" description="Disordered" evidence="1">
    <location>
        <begin position="1006"/>
        <end position="1112"/>
    </location>
</feature>
<dbReference type="GO" id="GO:0006302">
    <property type="term" value="P:double-strand break repair"/>
    <property type="evidence" value="ECO:0007669"/>
    <property type="project" value="TreeGrafter"/>
</dbReference>
<evidence type="ECO:0000256" key="1">
    <source>
        <dbReference type="SAM" id="MobiDB-lite"/>
    </source>
</evidence>
<dbReference type="Gene3D" id="3.40.50.10190">
    <property type="entry name" value="BRCT domain"/>
    <property type="match status" value="5"/>
</dbReference>
<dbReference type="HOGENOM" id="CLU_002149_1_0_1"/>
<feature type="compositionally biased region" description="Polar residues" evidence="1">
    <location>
        <begin position="635"/>
        <end position="668"/>
    </location>
</feature>
<feature type="compositionally biased region" description="Polar residues" evidence="1">
    <location>
        <begin position="885"/>
        <end position="895"/>
    </location>
</feature>
<dbReference type="KEGG" id="pco:PHACADRAFT_203428"/>
<dbReference type="GO" id="GO:1990683">
    <property type="term" value="P:DNA double-strand break attachment to nuclear envelope"/>
    <property type="evidence" value="ECO:0007669"/>
    <property type="project" value="TreeGrafter"/>
</dbReference>
<dbReference type="PANTHER" id="PTHR47667:SF1">
    <property type="entry name" value="REGULATOR OF TY1 TRANSPOSITION PROTEIN 107"/>
    <property type="match status" value="1"/>
</dbReference>
<feature type="compositionally biased region" description="Basic and acidic residues" evidence="1">
    <location>
        <begin position="1009"/>
        <end position="1020"/>
    </location>
</feature>
<feature type="domain" description="BRCT" evidence="2">
    <location>
        <begin position="352"/>
        <end position="430"/>
    </location>
</feature>
<evidence type="ECO:0000259" key="2">
    <source>
        <dbReference type="PROSITE" id="PS50172"/>
    </source>
</evidence>
<dbReference type="PROSITE" id="PS50172">
    <property type="entry name" value="BRCT"/>
    <property type="match status" value="4"/>
</dbReference>
<evidence type="ECO:0000313" key="4">
    <source>
        <dbReference type="Proteomes" id="UP000008370"/>
    </source>
</evidence>
<sequence length="1317" mass="144950">MSADSERIFEGINAYISTALPELYRTKLMSLISTKHGHLVNFSDSSLTHYVTDILPPSDSLDYVEPRTGLHFVTPFWVQRICTLGTRQEPAFYSPHPTMLFSGVVATSCDLSQADNEIMAAGISSLGGQWRKAITRDITHVFALSSGTIKFQTAMHFKDTANMKVVVPHWFDDTVRLGIRNLPTEPYEWPRPRVFEGQAAQTLRQLASSPVEAEENSAARRTRPPSEQKKALYDTIFNETSDLPSQRPASARIWEGRKVMFGSNLGFNSSQREAHIADVLRAGGEVVEYDNPEEELEKVEEADIYIAQHRSGSAFVKAYRLKKLIGNLHWFWYVRSTGILSRPTDQLLHYPIPKKPISGFSRHVITVTNYSGKDREYIKKMLLILGVPYTPTMSGNNTAVIAAYRIGEKVKKADDWAVPVVNHIWLEECFAQWRDIAPTLDRYTAFPPGVDFGELLAEDGGRAVLGMVAGMSGGFRIGYDQTELDKMEREIEEGVEADVAPPAVDGKTNEMRLEVMETPKRGILKKSKGATEHATATSRRLAADRERLAADRGEDGTKNASTDVYVDMSVALDDDGRLSMSGSELGFGDEQGGDENEPMGVGDSRGRLDTKRRGETQARPSTPARGRGRPPSLKMSRTSARTRTPSAPKSNAKSPVQSHRSPRQNLRTSAMPLPSEDEDENEDGNDEPSTPVRSRHAEKSKVVPAAERKDREQSNDGPVRAGRLTSRKAAMKGRMQKKGDNDNDDVFDVGSSARKGTVIKTYRAKSRSRSRSRSRLPIRDEDDYEPKNKAGPRAILGDEGSPLKKNPVRTAKTSARQKLEVPADSSTEDEQPVEAKPGSLRRASVNSEDDAIAIEELTASPMRVGTPRRRASVVLPTLKEVLSTSQQNVNASQPQVDLPEEPPALKGKEVPKNSPTKRGRPPSSRSAKQAATKSIPAARTPSPPPPPVSKPKPGRPSATAAAVQTEAGPIHAELVVAPPVKTYGRRSAATEAARRLHDEIMPDANSFAKELKSGHVRGYEDPASAKGKGREREKDGSAKGRKRPTLGDNEEEDDERDVKKRKTDAGSVSTKSKGRKSDIPLEENEVEVVDDPKRGRPAAKAKPEASTSADSRDKGVVIMTTQVTLTEDQNKALMKLGAKFTAKPLECTHLVAHKIVRTEKFLCAMAVAPHIVTEKWVAACVSKKSIQPEAPFALKDLESEKRYGYRLNDALIRARANGRKLFQGATFYMTPKIPVDSKLLKAVVTAGGGQLLTQSPTLRILKGHDNRFVVSCPADVSIWRPLAEHGHPIYSQELILTGVLKQELDWDEKTHKVPGSF</sequence>
<feature type="compositionally biased region" description="Basic residues" evidence="1">
    <location>
        <begin position="725"/>
        <end position="736"/>
    </location>
</feature>
<dbReference type="Proteomes" id="UP000008370">
    <property type="component" value="Unassembled WGS sequence"/>
</dbReference>
<dbReference type="EMBL" id="JH930468">
    <property type="protein sequence ID" value="EKM60159.1"/>
    <property type="molecule type" value="Genomic_DNA"/>
</dbReference>
<dbReference type="Pfam" id="PF16770">
    <property type="entry name" value="RTT107_BRCT_5"/>
    <property type="match status" value="1"/>
</dbReference>
<dbReference type="InterPro" id="IPR036420">
    <property type="entry name" value="BRCT_dom_sf"/>
</dbReference>
<feature type="region of interest" description="Disordered" evidence="1">
    <location>
        <begin position="885"/>
        <end position="974"/>
    </location>
</feature>
<accession>K5WLU5</accession>
<feature type="domain" description="BRCT" evidence="2">
    <location>
        <begin position="4"/>
        <end position="78"/>
    </location>
</feature>
<protein>
    <recommendedName>
        <fullName evidence="2">BRCT domain-containing protein</fullName>
    </recommendedName>
</protein>
<feature type="domain" description="BRCT" evidence="2">
    <location>
        <begin position="96"/>
        <end position="176"/>
    </location>
</feature>
<dbReference type="FunCoup" id="K5WLU5">
    <property type="interactions" value="282"/>
</dbReference>
<dbReference type="GeneID" id="18912160"/>
<feature type="compositionally biased region" description="Polar residues" evidence="1">
    <location>
        <begin position="923"/>
        <end position="932"/>
    </location>
</feature>
<dbReference type="CDD" id="cd17743">
    <property type="entry name" value="BRCT_BRC1_like_rpt5"/>
    <property type="match status" value="1"/>
</dbReference>
<dbReference type="OrthoDB" id="342264at2759"/>
<reference evidence="3 4" key="1">
    <citation type="journal article" date="2012" name="BMC Genomics">
        <title>Comparative genomics of the white-rot fungi, Phanerochaete carnosa and P. chrysosporium, to elucidate the genetic basis of the distinct wood types they colonize.</title>
        <authorList>
            <person name="Suzuki H."/>
            <person name="MacDonald J."/>
            <person name="Syed K."/>
            <person name="Salamov A."/>
            <person name="Hori C."/>
            <person name="Aerts A."/>
            <person name="Henrissat B."/>
            <person name="Wiebenga A."/>
            <person name="vanKuyk P.A."/>
            <person name="Barry K."/>
            <person name="Lindquist E."/>
            <person name="LaButti K."/>
            <person name="Lapidus A."/>
            <person name="Lucas S."/>
            <person name="Coutinho P."/>
            <person name="Gong Y."/>
            <person name="Samejima M."/>
            <person name="Mahadevan R."/>
            <person name="Abou-Zaid M."/>
            <person name="de Vries R.P."/>
            <person name="Igarashi K."/>
            <person name="Yadav J.S."/>
            <person name="Grigoriev I.V."/>
            <person name="Master E.R."/>
        </authorList>
    </citation>
    <scope>NUCLEOTIDE SEQUENCE [LARGE SCALE GENOMIC DNA]</scope>
    <source>
        <strain evidence="3 4">HHB-10118-sp</strain>
    </source>
</reference>
<dbReference type="SMART" id="SM00292">
    <property type="entry name" value="BRCT"/>
    <property type="match status" value="4"/>
</dbReference>
<dbReference type="InParanoid" id="K5WLU5"/>
<dbReference type="RefSeq" id="XP_007389639.1">
    <property type="nucleotide sequence ID" value="XM_007389577.1"/>
</dbReference>
<feature type="compositionally biased region" description="Basic and acidic residues" evidence="1">
    <location>
        <begin position="604"/>
        <end position="616"/>
    </location>
</feature>
<dbReference type="SUPFAM" id="SSF52113">
    <property type="entry name" value="BRCT domain"/>
    <property type="match status" value="4"/>
</dbReference>
<feature type="region of interest" description="Disordered" evidence="1">
    <location>
        <begin position="207"/>
        <end position="227"/>
    </location>
</feature>
<dbReference type="GO" id="GO:0005634">
    <property type="term" value="C:nucleus"/>
    <property type="evidence" value="ECO:0007669"/>
    <property type="project" value="TreeGrafter"/>
</dbReference>
<feature type="region of interest" description="Disordered" evidence="1">
    <location>
        <begin position="518"/>
        <end position="543"/>
    </location>
</feature>
<feature type="compositionally biased region" description="Acidic residues" evidence="1">
    <location>
        <begin position="675"/>
        <end position="686"/>
    </location>
</feature>
<dbReference type="Pfam" id="PF12738">
    <property type="entry name" value="PTCB-BRCT"/>
    <property type="match status" value="1"/>
</dbReference>
<organism evidence="3 4">
    <name type="scientific">Phanerochaete carnosa (strain HHB-10118-sp)</name>
    <name type="common">White-rot fungus</name>
    <name type="synonym">Peniophora carnosa</name>
    <dbReference type="NCBI Taxonomy" id="650164"/>
    <lineage>
        <taxon>Eukaryota</taxon>
        <taxon>Fungi</taxon>
        <taxon>Dikarya</taxon>
        <taxon>Basidiomycota</taxon>
        <taxon>Agaricomycotina</taxon>
        <taxon>Agaricomycetes</taxon>
        <taxon>Polyporales</taxon>
        <taxon>Phanerochaetaceae</taxon>
        <taxon>Phanerochaete</taxon>
    </lineage>
</organism>
<dbReference type="InterPro" id="IPR053036">
    <property type="entry name" value="CellCycle_DNARepair_Reg"/>
</dbReference>
<dbReference type="Pfam" id="PF16589">
    <property type="entry name" value="BRCT_2"/>
    <property type="match status" value="1"/>
</dbReference>
<keyword evidence="4" id="KW-1185">Reference proteome</keyword>
<gene>
    <name evidence="3" type="ORF">PHACADRAFT_203428</name>
</gene>
<dbReference type="PANTHER" id="PTHR47667">
    <property type="entry name" value="REGULATOR OF TY1 TRANSPOSITION PROTEIN 107"/>
    <property type="match status" value="1"/>
</dbReference>
<feature type="compositionally biased region" description="Pro residues" evidence="1">
    <location>
        <begin position="941"/>
        <end position="950"/>
    </location>
</feature>
<feature type="compositionally biased region" description="Basic and acidic residues" evidence="1">
    <location>
        <begin position="1028"/>
        <end position="1038"/>
    </location>
</feature>
<feature type="compositionally biased region" description="Basic residues" evidence="1">
    <location>
        <begin position="762"/>
        <end position="776"/>
    </location>
</feature>
<evidence type="ECO:0000313" key="3">
    <source>
        <dbReference type="EMBL" id="EKM60159.1"/>
    </source>
</evidence>
<name>K5WLU5_PHACS</name>
<dbReference type="GO" id="GO:0035361">
    <property type="term" value="C:Cul8-RING ubiquitin ligase complex"/>
    <property type="evidence" value="ECO:0007669"/>
    <property type="project" value="TreeGrafter"/>
</dbReference>